<dbReference type="InterPro" id="IPR048787">
    <property type="entry name" value="SP_0191-like_C"/>
</dbReference>
<gene>
    <name evidence="2" type="ORF">GCM10011510_00290</name>
</gene>
<feature type="domain" description="SP-0191-like C-terminal" evidence="1">
    <location>
        <begin position="49"/>
        <end position="180"/>
    </location>
</feature>
<accession>A0A917A2E0</accession>
<dbReference type="NCBIfam" id="NF041193">
    <property type="entry name" value="lipo_SP0191"/>
    <property type="match status" value="1"/>
</dbReference>
<proteinExistence type="predicted"/>
<dbReference type="Pfam" id="PF21642">
    <property type="entry name" value="SP_0191-like"/>
    <property type="match status" value="1"/>
</dbReference>
<sequence length="190" mass="20728">MKKTIVLLGVAALVLTGCGQKKEAAKEGTNKEPLSTTLPVFENAEKSAVVTKTLTFPKSAEGVEQKQVVTYQDKQFLELVIEQITPANEDIKKAIAEIGIPETQKLLDESLGKDEAFTKAKELPGFSATIEIINDNQLKRVNKLDFKTLDIDKASQLELLKGLNLKEFIKIPPADYITNQVAGGATVTDN</sequence>
<dbReference type="EMBL" id="BMJN01000001">
    <property type="protein sequence ID" value="GGE23164.1"/>
    <property type="molecule type" value="Genomic_DNA"/>
</dbReference>
<organism evidence="2 3">
    <name type="scientific">Streptococcus himalayensis</name>
    <dbReference type="NCBI Taxonomy" id="1888195"/>
    <lineage>
        <taxon>Bacteria</taxon>
        <taxon>Bacillati</taxon>
        <taxon>Bacillota</taxon>
        <taxon>Bacilli</taxon>
        <taxon>Lactobacillales</taxon>
        <taxon>Streptococcaceae</taxon>
        <taxon>Streptococcus</taxon>
    </lineage>
</organism>
<dbReference type="RefSeq" id="WP_068990378.1">
    <property type="nucleotide sequence ID" value="NZ_BMJN01000001.1"/>
</dbReference>
<keyword evidence="3" id="KW-1185">Reference proteome</keyword>
<dbReference type="InterPro" id="IPR047840">
    <property type="entry name" value="SP_0191-like"/>
</dbReference>
<reference evidence="2" key="1">
    <citation type="journal article" date="2014" name="Int. J. Syst. Evol. Microbiol.">
        <title>Complete genome sequence of Corynebacterium casei LMG S-19264T (=DSM 44701T), isolated from a smear-ripened cheese.</title>
        <authorList>
            <consortium name="US DOE Joint Genome Institute (JGI-PGF)"/>
            <person name="Walter F."/>
            <person name="Albersmeier A."/>
            <person name="Kalinowski J."/>
            <person name="Ruckert C."/>
        </authorList>
    </citation>
    <scope>NUCLEOTIDE SEQUENCE</scope>
    <source>
        <strain evidence="2">CGMCC 1.15533</strain>
    </source>
</reference>
<protein>
    <recommendedName>
        <fullName evidence="1">SP-0191-like C-terminal domain-containing protein</fullName>
    </recommendedName>
</protein>
<evidence type="ECO:0000313" key="3">
    <source>
        <dbReference type="Proteomes" id="UP000660801"/>
    </source>
</evidence>
<dbReference type="OrthoDB" id="2234192at2"/>
<dbReference type="Proteomes" id="UP000660801">
    <property type="component" value="Unassembled WGS sequence"/>
</dbReference>
<reference evidence="2" key="2">
    <citation type="submission" date="2020-09" db="EMBL/GenBank/DDBJ databases">
        <authorList>
            <person name="Sun Q."/>
            <person name="Zhou Y."/>
        </authorList>
    </citation>
    <scope>NUCLEOTIDE SEQUENCE</scope>
    <source>
        <strain evidence="2">CGMCC 1.15533</strain>
    </source>
</reference>
<evidence type="ECO:0000313" key="2">
    <source>
        <dbReference type="EMBL" id="GGE23164.1"/>
    </source>
</evidence>
<dbReference type="PROSITE" id="PS51257">
    <property type="entry name" value="PROKAR_LIPOPROTEIN"/>
    <property type="match status" value="1"/>
</dbReference>
<name>A0A917A2E0_9STRE</name>
<evidence type="ECO:0000259" key="1">
    <source>
        <dbReference type="Pfam" id="PF21642"/>
    </source>
</evidence>
<comment type="caution">
    <text evidence="2">The sequence shown here is derived from an EMBL/GenBank/DDBJ whole genome shotgun (WGS) entry which is preliminary data.</text>
</comment>
<dbReference type="AlphaFoldDB" id="A0A917A2E0"/>